<organism evidence="1 2">
    <name type="scientific">Naganishia cerealis</name>
    <dbReference type="NCBI Taxonomy" id="610337"/>
    <lineage>
        <taxon>Eukaryota</taxon>
        <taxon>Fungi</taxon>
        <taxon>Dikarya</taxon>
        <taxon>Basidiomycota</taxon>
        <taxon>Agaricomycotina</taxon>
        <taxon>Tremellomycetes</taxon>
        <taxon>Filobasidiales</taxon>
        <taxon>Filobasidiaceae</taxon>
        <taxon>Naganishia</taxon>
    </lineage>
</organism>
<proteinExistence type="predicted"/>
<comment type="caution">
    <text evidence="1">The sequence shown here is derived from an EMBL/GenBank/DDBJ whole genome shotgun (WGS) entry which is preliminary data.</text>
</comment>
<keyword evidence="2" id="KW-1185">Reference proteome</keyword>
<sequence>MAKALTLDDFHFLTRIGKGQFGKVDAVCLIENGQVYALKTIEKTKIARAGQALDIELEKEVLVRASQVQDSDNSQWMPTPRLLATFASPNCIHMAVSFSNCGTLWDLFCSTEAVEAYTNSGKERTEQEENVTLFSGGSQVDSGGLNSLFQSINGSSSLSASSRRLPETTLMVYIKQLVLALQWLHEEAGIVHRDVKPENVLLKDDGRAVMCDFGSAARLIAWDRIGKGQLGIVPKSKAVCQRTTETHEQVILNNGLWSSPRYLPLSACQTLHGTADYIAPEVLQTYEQFLVDSDCLVVCEGPDDSLENDDSAKGYDASVDWWSFGAMCYEMISGIPPFYAKTVQETYCMIMSCQIIRIPGHSAFSAEMSDFLTSLLVPSGKRLGRLGPGEVKRHPLFRNTDWKAVRNHEASSRPSNFQNPKPLRLPPTNSSQVESIYQDSPAPFDFSAFHMSLNAATPSWANEFRSCTGDAGSVDGNSTLANNTWLKQGTAQTDACKVTEELWINWEWVTAGINCPASTALIGTSDPPINPVLSSAHPRLPILDKLKREYTPNRAHLVQIAMQNPASATASPLPSPSAFSSRFKTPGRQIPRISTAAASEKPPLSVPRTMPRTVARGTGSKMVVMSEKRAFKMMVRCVEASAKKKIAASGRKGPHVIKLSPGPGEGHYAHTGNNARETSSAHRKRSFLSKLRAINIGDSVQTEERSDIHDLTHAAAPNMLGSSEYERETHSRVAPTFGKDTSAERSSSRDLAWGFEHFVADLQTSVNSAGLHSSPRRFGVPTGISHFSSVSDFSSSTDDEHHSSDLPAQLKPFGIGLVPPGRAVETSDDLPVEPSNSRNQRSVVPRRMETDELLSRLFPSYSGDSVQSTRLNTVNNSIPMDEMHRPRPDMPDVDRYERRDEAEMRSDSPLDSIRYRRARMQRTDQCSPTVVINGLVGQHQQMKKSLAVS</sequence>
<gene>
    <name evidence="1" type="ORF">QFC19_000983</name>
</gene>
<reference evidence="1" key="1">
    <citation type="submission" date="2023-04" db="EMBL/GenBank/DDBJ databases">
        <title>Draft Genome sequencing of Naganishia species isolated from polar environments using Oxford Nanopore Technology.</title>
        <authorList>
            <person name="Leo P."/>
            <person name="Venkateswaran K."/>
        </authorList>
    </citation>
    <scope>NUCLEOTIDE SEQUENCE</scope>
    <source>
        <strain evidence="1">MNA-CCFEE 5261</strain>
    </source>
</reference>
<dbReference type="Proteomes" id="UP001241377">
    <property type="component" value="Unassembled WGS sequence"/>
</dbReference>
<dbReference type="EMBL" id="JASBWR010000007">
    <property type="protein sequence ID" value="KAJ9111627.1"/>
    <property type="molecule type" value="Genomic_DNA"/>
</dbReference>
<protein>
    <submittedName>
        <fullName evidence="1">Uncharacterized protein</fullName>
    </submittedName>
</protein>
<accession>A0ACC2WKM3</accession>
<evidence type="ECO:0000313" key="1">
    <source>
        <dbReference type="EMBL" id="KAJ9111627.1"/>
    </source>
</evidence>
<evidence type="ECO:0000313" key="2">
    <source>
        <dbReference type="Proteomes" id="UP001241377"/>
    </source>
</evidence>
<name>A0ACC2WKM3_9TREE</name>